<dbReference type="PROSITE" id="PS00028">
    <property type="entry name" value="ZINC_FINGER_C2H2_1"/>
    <property type="match status" value="1"/>
</dbReference>
<reference evidence="7" key="2">
    <citation type="submission" date="2025-08" db="UniProtKB">
        <authorList>
            <consortium name="Ensembl"/>
        </authorList>
    </citation>
    <scope>IDENTIFICATION</scope>
</reference>
<feature type="region of interest" description="Disordered" evidence="5">
    <location>
        <begin position="554"/>
        <end position="581"/>
    </location>
</feature>
<feature type="region of interest" description="Disordered" evidence="5">
    <location>
        <begin position="1002"/>
        <end position="1022"/>
    </location>
</feature>
<dbReference type="SUPFAM" id="SSF57667">
    <property type="entry name" value="beta-beta-alpha zinc fingers"/>
    <property type="match status" value="1"/>
</dbReference>
<dbReference type="Ensembl" id="ENSPNAT00000049510.1">
    <property type="protein sequence ID" value="ENSPNAP00000073537.1"/>
    <property type="gene ID" value="ENSPNAG00000034134.1"/>
</dbReference>
<dbReference type="RefSeq" id="XP_017551270.2">
    <property type="nucleotide sequence ID" value="XM_017695781.2"/>
</dbReference>
<feature type="compositionally biased region" description="Basic and acidic residues" evidence="5">
    <location>
        <begin position="311"/>
        <end position="350"/>
    </location>
</feature>
<evidence type="ECO:0000313" key="7">
    <source>
        <dbReference type="Ensembl" id="ENSPNAP00000073537.1"/>
    </source>
</evidence>
<protein>
    <recommendedName>
        <fullName evidence="6">C2H2-type domain-containing protein</fullName>
    </recommendedName>
</protein>
<dbReference type="InterPro" id="IPR052445">
    <property type="entry name" value="ZnF-G_patch_domain"/>
</dbReference>
<keyword evidence="1" id="KW-0479">Metal-binding</keyword>
<dbReference type="PANTHER" id="PTHR17614">
    <property type="entry name" value="ZINC FINGER-CONTAINING"/>
    <property type="match status" value="1"/>
</dbReference>
<evidence type="ECO:0000256" key="3">
    <source>
        <dbReference type="ARBA" id="ARBA00022833"/>
    </source>
</evidence>
<evidence type="ECO:0000256" key="5">
    <source>
        <dbReference type="SAM" id="MobiDB-lite"/>
    </source>
</evidence>
<feature type="compositionally biased region" description="Polar residues" evidence="5">
    <location>
        <begin position="156"/>
        <end position="203"/>
    </location>
</feature>
<dbReference type="GeneID" id="108426360"/>
<evidence type="ECO:0000256" key="2">
    <source>
        <dbReference type="ARBA" id="ARBA00022771"/>
    </source>
</evidence>
<dbReference type="GO" id="GO:0005634">
    <property type="term" value="C:nucleus"/>
    <property type="evidence" value="ECO:0007669"/>
    <property type="project" value="TreeGrafter"/>
</dbReference>
<feature type="compositionally biased region" description="Basic and acidic residues" evidence="5">
    <location>
        <begin position="141"/>
        <end position="151"/>
    </location>
</feature>
<evidence type="ECO:0000313" key="8">
    <source>
        <dbReference type="Proteomes" id="UP001501920"/>
    </source>
</evidence>
<feature type="compositionally biased region" description="Polar residues" evidence="5">
    <location>
        <begin position="937"/>
        <end position="958"/>
    </location>
</feature>
<keyword evidence="2 4" id="KW-0863">Zinc-finger</keyword>
<dbReference type="InterPro" id="IPR013087">
    <property type="entry name" value="Znf_C2H2_type"/>
</dbReference>
<evidence type="ECO:0000256" key="1">
    <source>
        <dbReference type="ARBA" id="ARBA00022723"/>
    </source>
</evidence>
<evidence type="ECO:0000259" key="6">
    <source>
        <dbReference type="PROSITE" id="PS50157"/>
    </source>
</evidence>
<dbReference type="InterPro" id="IPR036236">
    <property type="entry name" value="Znf_C2H2_sf"/>
</dbReference>
<dbReference type="GeneTree" id="ENSGT00940000160479"/>
<keyword evidence="3" id="KW-0862">Zinc</keyword>
<keyword evidence="8" id="KW-1185">Reference proteome</keyword>
<sequence>MACYYLVISSTHLSNGHYRSIKGVFRGPLCASSRGESPDYAEKEKAIAKALEDLKANFYCELCDKQYQKHQEFDNHINSYDHAHKQRLKELKQREFARNVSSKSWKDERKQERAIKRLHQLALLKQQRDSEKGKSSKLRAPARDSRQEKIRLNGNDKPSSRQISSRQGQTETPSSPDLTSRGSSSIPVSTNQCSLQVQHSSPVPQVPKEHRRPKAGVSFCFSRRAQLKLDSCASVFNDGLDEASDLKELQRHRQRLALQALWARSPSPTLSQEDHNLSLEPEALDNNPLQRRQQPDQDDSLEIRVNYCTTEPERQGCPDTHHPEAEKQPDGPEDRAADQCQRHRQEETKGEWVLLERSSPRSPSLTAHTQSDLASDQLHIHKVSHQDLPKGIKQDTVNVKNCLSDTKIAEDGLGSKNLPFINVLGKDGTTLKWPCELMQYTSDEPHVSYSCNPHCLNFKCAEGKEKSTESGETDVCAVSGLPAQSDQAEEQAWDVLEDKLGILKPKRPKNRRWMRACRRKLDAVRRHRVGCALRSQTLARGHFEFKGTSADATCSEQGCGEKGRKLGKRRRSVRDEVSNESDTPELSLKSIVINSLSAPARQRRKRRRLPSALRAVKRRTVPPTTVQCTVGDEDNYQWCRNICEAKRDASMTPYSEKSSSWSILSDLSSDGEWPACQWGRCSSSPGSASSYSWRRGHSQPWSYIRKSSYSFPCYGYKQNSDSPGRDTEYREDYWDYRDSEICRERNYSGVCDRPCIIERRYSIRKHKRALEENRHRFRNNRKPGTKRICFYRVYDSPEHQDTERDWWCERPSPDNRRRRERDKFWLSPEISHSRRYERSSPGSRHSPASSSTTSISELSGDCSSHIKPSYSEHSQDHHSNLTWPTDRSTRTKISHSPPREKSYSSSPMSIARTETVQTDTRSVISSSNPNAKPEPVTPNSTAFTKQSTSPNKKLTGNKTRTFSLPLIGKLPSIKRGIKQTGILKEKSSSRNNQVQISVNGLLKPESQALSENGHSTATRTERHNSLNSFQTCLLITDERTAEPCATSENTPNSLSHEHLMKTMEETSETSENQLPRCPTPPLTEQPITFTEEEIDKYRLLQLQAQQHMQQQHLQEQQDMPRQQPPVDMPPMNHIPILAPEPSNQSIPAPCLPYAILQHGALSAFSSAISSPSSSFASHHSPTAHPTLHTPLSQPHFTPFPFPSAFFPGPPAAVLAARPLRLIPAASLHQHPHPPGLALHPLPHTHLLPTVFTPTHTAAAAMLQIHPLLHPLFHSQDLQNHPGPSS</sequence>
<dbReference type="GO" id="GO:0008270">
    <property type="term" value="F:zinc ion binding"/>
    <property type="evidence" value="ECO:0007669"/>
    <property type="project" value="UniProtKB-KW"/>
</dbReference>
<reference evidence="7" key="3">
    <citation type="submission" date="2025-09" db="UniProtKB">
        <authorList>
            <consortium name="Ensembl"/>
        </authorList>
    </citation>
    <scope>IDENTIFICATION</scope>
</reference>
<feature type="region of interest" description="Disordered" evidence="5">
    <location>
        <begin position="281"/>
        <end position="373"/>
    </location>
</feature>
<organism evidence="7 8">
    <name type="scientific">Pygocentrus nattereri</name>
    <name type="common">Red-bellied piranha</name>
    <dbReference type="NCBI Taxonomy" id="42514"/>
    <lineage>
        <taxon>Eukaryota</taxon>
        <taxon>Metazoa</taxon>
        <taxon>Chordata</taxon>
        <taxon>Craniata</taxon>
        <taxon>Vertebrata</taxon>
        <taxon>Euteleostomi</taxon>
        <taxon>Actinopterygii</taxon>
        <taxon>Neopterygii</taxon>
        <taxon>Teleostei</taxon>
        <taxon>Ostariophysi</taxon>
        <taxon>Characiformes</taxon>
        <taxon>Characoidei</taxon>
        <taxon>Pygocentrus</taxon>
    </lineage>
</organism>
<name>A0AAR2LFV8_PYGNA</name>
<accession>A0AAR2LFV8</accession>
<feature type="compositionally biased region" description="Low complexity" evidence="5">
    <location>
        <begin position="839"/>
        <end position="859"/>
    </location>
</feature>
<evidence type="ECO:0000256" key="4">
    <source>
        <dbReference type="PROSITE-ProRule" id="PRU00042"/>
    </source>
</evidence>
<reference evidence="7 8" key="1">
    <citation type="submission" date="2020-10" db="EMBL/GenBank/DDBJ databases">
        <title>Pygocentrus nattereri (red-bellied piranha) genome, fPygNat1, primary haplotype.</title>
        <authorList>
            <person name="Myers G."/>
            <person name="Meyer A."/>
            <person name="Karagic N."/>
            <person name="Pippel M."/>
            <person name="Winkler S."/>
            <person name="Tracey A."/>
            <person name="Wood J."/>
            <person name="Formenti G."/>
            <person name="Howe K."/>
            <person name="Fedrigo O."/>
            <person name="Jarvis E.D."/>
        </authorList>
    </citation>
    <scope>NUCLEOTIDE SEQUENCE [LARGE SCALE GENOMIC DNA]</scope>
</reference>
<feature type="region of interest" description="Disordered" evidence="5">
    <location>
        <begin position="123"/>
        <end position="212"/>
    </location>
</feature>
<dbReference type="PROSITE" id="PS50157">
    <property type="entry name" value="ZINC_FINGER_C2H2_2"/>
    <property type="match status" value="1"/>
</dbReference>
<feature type="compositionally biased region" description="Polar residues" evidence="5">
    <location>
        <begin position="1007"/>
        <end position="1018"/>
    </location>
</feature>
<feature type="domain" description="C2H2-type" evidence="6">
    <location>
        <begin position="58"/>
        <end position="87"/>
    </location>
</feature>
<proteinExistence type="predicted"/>
<dbReference type="Proteomes" id="UP001501920">
    <property type="component" value="Chromosome 24"/>
</dbReference>
<dbReference type="PANTHER" id="PTHR17614:SF12">
    <property type="entry name" value="ZINC FINGER PROTEIN 804B"/>
    <property type="match status" value="1"/>
</dbReference>
<feature type="compositionally biased region" description="Polar residues" evidence="5">
    <location>
        <begin position="903"/>
        <end position="930"/>
    </location>
</feature>
<feature type="region of interest" description="Disordered" evidence="5">
    <location>
        <begin position="834"/>
        <end position="958"/>
    </location>
</feature>